<reference evidence="1" key="1">
    <citation type="submission" date="2021-10" db="EMBL/GenBank/DDBJ databases">
        <title>Psilocybe cubensis genome.</title>
        <authorList>
            <person name="Mckernan K.J."/>
            <person name="Crawford S."/>
            <person name="Trippe A."/>
            <person name="Kane L.T."/>
            <person name="Mclaughlin S."/>
        </authorList>
    </citation>
    <scope>NUCLEOTIDE SEQUENCE</scope>
    <source>
        <strain evidence="1">MGC-MH-2018</strain>
    </source>
</reference>
<protein>
    <submittedName>
        <fullName evidence="1">N-acetyltransferase</fullName>
    </submittedName>
</protein>
<organism evidence="1 2">
    <name type="scientific">Psilocybe cubensis</name>
    <name type="common">Psychedelic mushroom</name>
    <name type="synonym">Stropharia cubensis</name>
    <dbReference type="NCBI Taxonomy" id="181762"/>
    <lineage>
        <taxon>Eukaryota</taxon>
        <taxon>Fungi</taxon>
        <taxon>Dikarya</taxon>
        <taxon>Basidiomycota</taxon>
        <taxon>Agaricomycotina</taxon>
        <taxon>Agaricomycetes</taxon>
        <taxon>Agaricomycetidae</taxon>
        <taxon>Agaricales</taxon>
        <taxon>Agaricineae</taxon>
        <taxon>Strophariaceae</taxon>
        <taxon>Psilocybe</taxon>
    </lineage>
</organism>
<sequence length="258" mass="28565">MTSWAVEVSVLHDTVVPLRSGLIHTSIIRMTETIRGGAGDTWKAAGMVFDAFLEDPLNVYLRAVTIRGQKPSRTLYQIISTSFLRLWMQTKWVLTVDSGTAIIVATPPESCSKNPIDAITNLLSTLLTAAVKNIAVKESRKRNKEFARKSEKVISETLGDRVREMAYVNLLATDPHHQGRGYGGALLESITRIADASGEALWLQSSNTNNTSFYMSHGFRIVGEVCLGDSNSKWNDKPIIVPIMVREPTSRFETEKAP</sequence>
<dbReference type="Proteomes" id="UP000664032">
    <property type="component" value="Unassembled WGS sequence"/>
</dbReference>
<evidence type="ECO:0000313" key="2">
    <source>
        <dbReference type="Proteomes" id="UP000664032"/>
    </source>
</evidence>
<proteinExistence type="predicted"/>
<dbReference type="EMBL" id="JAFIQS020000004">
    <property type="protein sequence ID" value="KAH9482757.1"/>
    <property type="molecule type" value="Genomic_DNA"/>
</dbReference>
<name>A0ACB8H539_PSICU</name>
<keyword evidence="2" id="KW-1185">Reference proteome</keyword>
<comment type="caution">
    <text evidence="1">The sequence shown here is derived from an EMBL/GenBank/DDBJ whole genome shotgun (WGS) entry which is preliminary data.</text>
</comment>
<accession>A0ACB8H539</accession>
<gene>
    <name evidence="1" type="ORF">JR316_0004857</name>
</gene>
<evidence type="ECO:0000313" key="1">
    <source>
        <dbReference type="EMBL" id="KAH9482757.1"/>
    </source>
</evidence>